<feature type="compositionally biased region" description="Low complexity" evidence="1">
    <location>
        <begin position="175"/>
        <end position="188"/>
    </location>
</feature>
<feature type="compositionally biased region" description="Basic and acidic residues" evidence="1">
    <location>
        <begin position="425"/>
        <end position="444"/>
    </location>
</feature>
<dbReference type="GO" id="GO:0033818">
    <property type="term" value="F:beta-ketoacyl-acyl-carrier-protein synthase III activity"/>
    <property type="evidence" value="ECO:0007669"/>
    <property type="project" value="UniProtKB-EC"/>
</dbReference>
<keyword evidence="2" id="KW-0012">Acyltransferase</keyword>
<feature type="compositionally biased region" description="Basic residues" evidence="1">
    <location>
        <begin position="189"/>
        <end position="200"/>
    </location>
</feature>
<feature type="compositionally biased region" description="Low complexity" evidence="1">
    <location>
        <begin position="241"/>
        <end position="250"/>
    </location>
</feature>
<sequence length="651" mass="71541">EQLRPQPARPDGLPFEHHPRAGLLDPVDAGPARPGDPARLRDQGAQRHRHPGEGRAGPLRQPLRAAARPRAEPVLGQPLRHHDVRQATDAVGGRPAQAQRRLPARARAVGGRRRQGVGRAERVRRAAGSVGRVRRGPHLRRAVRRVRAPQAPRDDAARGQADRRGVPRAARRADVPPAALRPRLPGVRVRGHPGLRRGRPGARGAAPLGDGPAQPVPLEPGRRRARAGQRPVRRRLRRRLPPAGQARARLPAPPGRRRDDTAVHRGAGDPPAGAAVPVDRRLDDVPHPAEAGVAGRRARRPGLHQRRHHPQQRLQLVAHGRGRDPGQDRDRGPPLQQPAARGARPAGRRSGAGQGRARTRRGRRRPGLHLHERAADPLGGDVRLRTARDRPDPRRLRHHRRVRRHVVRPGGGDAAAAGGAATGARDLRREVLRQDRQRPAVPHDLRRRRGRDGRRRRPRGGGGGHRPPADLRERPGQRGELDPVAQPGLRQQHHRVRPARQGAGRPLPRADDQRARAAARPGRRRAVAARDDRPDRPAPGQQDHGRAAGRAGRAPRRPAVLQHRAGRERLGGQHPAGHPRRRARRRHHGATAHLRAGLRRGRRRGLRRDAPRPRDRGRVGAAGSGGCDRRGSSRARGERSRLGGRPGRLRL</sequence>
<feature type="compositionally biased region" description="Basic and acidic residues" evidence="1">
    <location>
        <begin position="467"/>
        <end position="481"/>
    </location>
</feature>
<protein>
    <submittedName>
        <fullName evidence="2">3-oxoacyl-[acyl-carrier-protein] synthase, KASIII</fullName>
        <ecNumber evidence="2">2.3.1.180</ecNumber>
    </submittedName>
</protein>
<feature type="region of interest" description="Disordered" evidence="1">
    <location>
        <begin position="1"/>
        <end position="651"/>
    </location>
</feature>
<proteinExistence type="predicted"/>
<feature type="compositionally biased region" description="Basic residues" evidence="1">
    <location>
        <begin position="357"/>
        <end position="368"/>
    </location>
</feature>
<dbReference type="EC" id="2.3.1.180" evidence="2"/>
<feature type="compositionally biased region" description="Basic and acidic residues" evidence="1">
    <location>
        <begin position="607"/>
        <end position="618"/>
    </location>
</feature>
<feature type="non-terminal residue" evidence="2">
    <location>
        <position position="1"/>
    </location>
</feature>
<feature type="compositionally biased region" description="Low complexity" evidence="1">
    <location>
        <begin position="94"/>
        <end position="109"/>
    </location>
</feature>
<feature type="compositionally biased region" description="Basic and acidic residues" evidence="1">
    <location>
        <begin position="278"/>
        <end position="287"/>
    </location>
</feature>
<feature type="compositionally biased region" description="Basic and acidic residues" evidence="1">
    <location>
        <begin position="152"/>
        <end position="165"/>
    </location>
</feature>
<feature type="compositionally biased region" description="Low complexity" evidence="1">
    <location>
        <begin position="268"/>
        <end position="277"/>
    </location>
</feature>
<accession>A0A6J4LL02</accession>
<feature type="compositionally biased region" description="Basic and acidic residues" evidence="1">
    <location>
        <begin position="627"/>
        <end position="641"/>
    </location>
</feature>
<feature type="compositionally biased region" description="Basic and acidic residues" evidence="1">
    <location>
        <begin position="256"/>
        <end position="267"/>
    </location>
</feature>
<organism evidence="2">
    <name type="scientific">uncultured Frankineae bacterium</name>
    <dbReference type="NCBI Taxonomy" id="437475"/>
    <lineage>
        <taxon>Bacteria</taxon>
        <taxon>Bacillati</taxon>
        <taxon>Actinomycetota</taxon>
        <taxon>Actinomycetes</taxon>
        <taxon>Frankiales</taxon>
        <taxon>environmental samples</taxon>
    </lineage>
</organism>
<feature type="compositionally biased region" description="Low complexity" evidence="1">
    <location>
        <begin position="56"/>
        <end position="68"/>
    </location>
</feature>
<reference evidence="2" key="1">
    <citation type="submission" date="2020-02" db="EMBL/GenBank/DDBJ databases">
        <authorList>
            <person name="Meier V. D."/>
        </authorList>
    </citation>
    <scope>NUCLEOTIDE SEQUENCE</scope>
    <source>
        <strain evidence="2">AVDCRST_MAG16</strain>
    </source>
</reference>
<feature type="compositionally biased region" description="Basic residues" evidence="1">
    <location>
        <begin position="577"/>
        <end position="606"/>
    </location>
</feature>
<feature type="compositionally biased region" description="Low complexity" evidence="1">
    <location>
        <begin position="333"/>
        <end position="351"/>
    </location>
</feature>
<feature type="compositionally biased region" description="Basic and acidic residues" evidence="1">
    <location>
        <begin position="36"/>
        <end position="45"/>
    </location>
</feature>
<feature type="compositionally biased region" description="Basic residues" evidence="1">
    <location>
        <begin position="132"/>
        <end position="147"/>
    </location>
</feature>
<keyword evidence="2" id="KW-0808">Transferase</keyword>
<name>A0A6J4LL02_9ACTN</name>
<feature type="compositionally biased region" description="Basic and acidic residues" evidence="1">
    <location>
        <begin position="382"/>
        <end position="394"/>
    </location>
</feature>
<evidence type="ECO:0000313" key="2">
    <source>
        <dbReference type="EMBL" id="CAA9335585.1"/>
    </source>
</evidence>
<feature type="compositionally biased region" description="Basic residues" evidence="1">
    <location>
        <begin position="296"/>
        <end position="311"/>
    </location>
</feature>
<dbReference type="EMBL" id="CADCUE010000134">
    <property type="protein sequence ID" value="CAA9335585.1"/>
    <property type="molecule type" value="Genomic_DNA"/>
</dbReference>
<evidence type="ECO:0000256" key="1">
    <source>
        <dbReference type="SAM" id="MobiDB-lite"/>
    </source>
</evidence>
<feature type="compositionally biased region" description="Basic residues" evidence="1">
    <location>
        <begin position="395"/>
        <end position="407"/>
    </location>
</feature>
<feature type="non-terminal residue" evidence="2">
    <location>
        <position position="651"/>
    </location>
</feature>
<gene>
    <name evidence="2" type="ORF">AVDCRST_MAG16-1553</name>
</gene>
<feature type="compositionally biased region" description="Basic residues" evidence="1">
    <location>
        <begin position="223"/>
        <end position="240"/>
    </location>
</feature>
<feature type="compositionally biased region" description="Low complexity" evidence="1">
    <location>
        <begin position="202"/>
        <end position="213"/>
    </location>
</feature>
<dbReference type="AlphaFoldDB" id="A0A6J4LL02"/>
<feature type="compositionally biased region" description="Basic residues" evidence="1">
    <location>
        <begin position="445"/>
        <end position="459"/>
    </location>
</feature>
<feature type="compositionally biased region" description="Low complexity" evidence="1">
    <location>
        <begin position="414"/>
        <end position="424"/>
    </location>
</feature>
<feature type="compositionally biased region" description="Basic and acidic residues" evidence="1">
    <location>
        <begin position="321"/>
        <end position="332"/>
    </location>
</feature>